<dbReference type="InterPro" id="IPR036890">
    <property type="entry name" value="HATPase_C_sf"/>
</dbReference>
<proteinExistence type="predicted"/>
<keyword evidence="2" id="KW-0813">Transport</keyword>
<gene>
    <name evidence="9" type="ORF">G4952_14575</name>
</gene>
<feature type="transmembrane region" description="Helical" evidence="7">
    <location>
        <begin position="354"/>
        <end position="373"/>
    </location>
</feature>
<feature type="transmembrane region" description="Helical" evidence="7">
    <location>
        <begin position="160"/>
        <end position="183"/>
    </location>
</feature>
<feature type="transmembrane region" description="Helical" evidence="7">
    <location>
        <begin position="130"/>
        <end position="153"/>
    </location>
</feature>
<evidence type="ECO:0000256" key="6">
    <source>
        <dbReference type="ARBA" id="ARBA00023136"/>
    </source>
</evidence>
<dbReference type="Pfam" id="PF01554">
    <property type="entry name" value="MatE"/>
    <property type="match status" value="2"/>
</dbReference>
<feature type="transmembrane region" description="Helical" evidence="7">
    <location>
        <begin position="408"/>
        <end position="428"/>
    </location>
</feature>
<evidence type="ECO:0000313" key="10">
    <source>
        <dbReference type="Proteomes" id="UP000822152"/>
    </source>
</evidence>
<dbReference type="PANTHER" id="PTHR43549">
    <property type="entry name" value="MULTIDRUG RESISTANCE PROTEIN YPNP-RELATED"/>
    <property type="match status" value="1"/>
</dbReference>
<dbReference type="Proteomes" id="UP000822152">
    <property type="component" value="Unassembled WGS sequence"/>
</dbReference>
<feature type="transmembrane region" description="Helical" evidence="7">
    <location>
        <begin position="275"/>
        <end position="296"/>
    </location>
</feature>
<dbReference type="CDD" id="cd16936">
    <property type="entry name" value="HATPase_RsbW-like"/>
    <property type="match status" value="1"/>
</dbReference>
<dbReference type="Pfam" id="PF13581">
    <property type="entry name" value="HATPase_c_2"/>
    <property type="match status" value="1"/>
</dbReference>
<keyword evidence="10" id="KW-1185">Reference proteome</keyword>
<feature type="transmembrane region" description="Helical" evidence="7">
    <location>
        <begin position="88"/>
        <end position="110"/>
    </location>
</feature>
<dbReference type="RefSeq" id="WP_173744245.1">
    <property type="nucleotide sequence ID" value="NZ_JAAIPF010000041.1"/>
</dbReference>
<dbReference type="Gene3D" id="3.30.565.10">
    <property type="entry name" value="Histidine kinase-like ATPase, C-terminal domain"/>
    <property type="match status" value="1"/>
</dbReference>
<protein>
    <recommendedName>
        <fullName evidence="8">Histidine kinase/HSP90-like ATPase domain-containing protein</fullName>
    </recommendedName>
</protein>
<evidence type="ECO:0000313" key="9">
    <source>
        <dbReference type="EMBL" id="NSF74997.1"/>
    </source>
</evidence>
<feature type="transmembrane region" description="Helical" evidence="7">
    <location>
        <begin position="47"/>
        <end position="67"/>
    </location>
</feature>
<evidence type="ECO:0000256" key="4">
    <source>
        <dbReference type="ARBA" id="ARBA00022692"/>
    </source>
</evidence>
<keyword evidence="5 7" id="KW-1133">Transmembrane helix</keyword>
<evidence type="ECO:0000256" key="3">
    <source>
        <dbReference type="ARBA" id="ARBA00022475"/>
    </source>
</evidence>
<comment type="caution">
    <text evidence="9">The sequence shown here is derived from an EMBL/GenBank/DDBJ whole genome shotgun (WGS) entry which is preliminary data.</text>
</comment>
<feature type="transmembrane region" description="Helical" evidence="7">
    <location>
        <begin position="380"/>
        <end position="402"/>
    </location>
</feature>
<feature type="transmembrane region" description="Helical" evidence="7">
    <location>
        <begin position="12"/>
        <end position="35"/>
    </location>
</feature>
<reference evidence="9 10" key="1">
    <citation type="journal article" date="2020" name="Cell Host Microbe">
        <title>Functional and Genomic Variation between Human-Derived Isolates of Lachnospiraceae Reveals Inter- and Intra-Species Diversity.</title>
        <authorList>
            <person name="Sorbara M.T."/>
            <person name="Littmann E.R."/>
            <person name="Fontana E."/>
            <person name="Moody T.U."/>
            <person name="Kohout C.E."/>
            <person name="Gjonbalaj M."/>
            <person name="Eaton V."/>
            <person name="Seok R."/>
            <person name="Leiner I.M."/>
            <person name="Pamer E.G."/>
        </authorList>
    </citation>
    <scope>NUCLEOTIDE SEQUENCE [LARGE SCALE GENOMIC DNA]</scope>
    <source>
        <strain evidence="9 10">MSK.20.11</strain>
    </source>
</reference>
<keyword evidence="4 7" id="KW-0812">Transmembrane</keyword>
<evidence type="ECO:0000256" key="5">
    <source>
        <dbReference type="ARBA" id="ARBA00022989"/>
    </source>
</evidence>
<accession>A0ABX2GT62</accession>
<evidence type="ECO:0000256" key="2">
    <source>
        <dbReference type="ARBA" id="ARBA00022448"/>
    </source>
</evidence>
<name>A0ABX2GT62_9FIRM</name>
<feature type="domain" description="Histidine kinase/HSP90-like ATPase" evidence="8">
    <location>
        <begin position="463"/>
        <end position="574"/>
    </location>
</feature>
<dbReference type="InterPro" id="IPR052031">
    <property type="entry name" value="Membrane_Transporter-Flippase"/>
</dbReference>
<dbReference type="PANTHER" id="PTHR43549:SF2">
    <property type="entry name" value="MULTIDRUG RESISTANCE PROTEIN NORM-RELATED"/>
    <property type="match status" value="1"/>
</dbReference>
<keyword evidence="6 7" id="KW-0472">Membrane</keyword>
<evidence type="ECO:0000256" key="7">
    <source>
        <dbReference type="SAM" id="Phobius"/>
    </source>
</evidence>
<dbReference type="InterPro" id="IPR003594">
    <property type="entry name" value="HATPase_dom"/>
</dbReference>
<dbReference type="EMBL" id="JAAIPF010000041">
    <property type="protein sequence ID" value="NSF74997.1"/>
    <property type="molecule type" value="Genomic_DNA"/>
</dbReference>
<feature type="transmembrane region" description="Helical" evidence="7">
    <location>
        <begin position="228"/>
        <end position="255"/>
    </location>
</feature>
<comment type="subcellular location">
    <subcellularLocation>
        <location evidence="1">Cell membrane</location>
        <topology evidence="1">Multi-pass membrane protein</topology>
    </subcellularLocation>
</comment>
<feature type="transmembrane region" description="Helical" evidence="7">
    <location>
        <begin position="189"/>
        <end position="208"/>
    </location>
</feature>
<sequence>MNDKLISKSFNSMMIMMIFAGVVAMCGSVIDGVIIGNCLSADSMTAFGYASPVFIFLAAIGGVLSNGGKAQCAILTGKGLYEEARENFSRIFLLTVILGIGITFLCLAAAKPVAVLFGASGAYIPLTVEYIRGLAIGTIPIIMMQVMTGYLGLDGGEIYGFYGAVIMSAVNIFFDLMVGIVWHGGLFEMALATSVSYLAALLVQFLYFRRKNRLFRFVRFKLQPEKSLSLIMAGLPSAVSRICCCSAAVILNHLLTSCAGEMAVSACSVRNTIGNFVDAIFMGVVGTISIFSGMFYGERNKNALRSTFRTACKYAMFLAVGCGGVIFLFAPMLANGILKADQTTLSATAACLRFYAISLPGEIFSQILLYHYLATEKSGLSNLICVLHNLVLVVVPAWILGMTAGLNGIWFSWFLSGILPLPVMYLFLKKYKSKNKWDMWAATDPDLEKEIIGSYEVSVSDDMDMVMETTRQLREFCNAHQLGMGKSFRICLAVEEIAGNIVEHGFTGKKGKHFIDLRLTLEKDGSGCLSLRDNGVKFNPLEYRNKDTQYGLVIIRGISEKIDYHYVASMNCLNVMIR</sequence>
<evidence type="ECO:0000259" key="8">
    <source>
        <dbReference type="Pfam" id="PF13581"/>
    </source>
</evidence>
<evidence type="ECO:0000256" key="1">
    <source>
        <dbReference type="ARBA" id="ARBA00004651"/>
    </source>
</evidence>
<keyword evidence="3" id="KW-1003">Cell membrane</keyword>
<organism evidence="9 10">
    <name type="scientific">Blautia wexlerae</name>
    <dbReference type="NCBI Taxonomy" id="418240"/>
    <lineage>
        <taxon>Bacteria</taxon>
        <taxon>Bacillati</taxon>
        <taxon>Bacillota</taxon>
        <taxon>Clostridia</taxon>
        <taxon>Lachnospirales</taxon>
        <taxon>Lachnospiraceae</taxon>
        <taxon>Blautia</taxon>
    </lineage>
</organism>
<feature type="transmembrane region" description="Helical" evidence="7">
    <location>
        <begin position="316"/>
        <end position="334"/>
    </location>
</feature>
<dbReference type="InterPro" id="IPR002528">
    <property type="entry name" value="MATE_fam"/>
</dbReference>